<feature type="domain" description="TIR" evidence="1">
    <location>
        <begin position="3"/>
        <end position="136"/>
    </location>
</feature>
<gene>
    <name evidence="2" type="ORF">HWQ67_00180</name>
</gene>
<dbReference type="PROSITE" id="PS50104">
    <property type="entry name" value="TIR"/>
    <property type="match status" value="1"/>
</dbReference>
<sequence length="313" mass="34855">MKPGYDVFISYDSADLSDANKLVNSLESRDIRCWIDHRDLPLGSSWANEIFKTMTENPELLVVVLISANTLRSRYVEKEVAVADANNVSVIPVRLKDIKLMGALATHLSTNTWINAFKVGIDTVVEKISVEVNKRKTPASNLESSPKPKSTPTSLTMEERFVDNGDQTITDTSNRLVWTKDANLTDRKTWQGAKDYVESMNKGTVENFGYTDWRLPTIQELYSLCMTDGSTTGLDAILSSGNWVYCNGKEVNVASLLTGAGFTSVQSGVYWSSTSYANDTSRAWVVNMSDGFVFASDKSNYNYNYVWPVRSGH</sequence>
<organism evidence="2 3">
    <name type="scientific">Candidatus Magnetobacterium casense</name>
    <dbReference type="NCBI Taxonomy" id="1455061"/>
    <lineage>
        <taxon>Bacteria</taxon>
        <taxon>Pseudomonadati</taxon>
        <taxon>Nitrospirota</taxon>
        <taxon>Thermodesulfovibrionia</taxon>
        <taxon>Thermodesulfovibrionales</taxon>
        <taxon>Candidatus Magnetobacteriaceae</taxon>
        <taxon>Candidatus Magnetobacterium</taxon>
    </lineage>
</organism>
<proteinExistence type="predicted"/>
<dbReference type="EMBL" id="JABXWD010000001">
    <property type="protein sequence ID" value="MBV6339993.1"/>
    <property type="molecule type" value="Genomic_DNA"/>
</dbReference>
<evidence type="ECO:0000313" key="3">
    <source>
        <dbReference type="Proteomes" id="UP001196980"/>
    </source>
</evidence>
<evidence type="ECO:0000259" key="1">
    <source>
        <dbReference type="PROSITE" id="PS50104"/>
    </source>
</evidence>
<protein>
    <submittedName>
        <fullName evidence="2">DUF1566 domain-containing protein</fullName>
    </submittedName>
</protein>
<dbReference type="PANTHER" id="PTHR35812">
    <property type="entry name" value="LIPOPROTEIN"/>
    <property type="match status" value="1"/>
</dbReference>
<dbReference type="PANTHER" id="PTHR35812:SF1">
    <property type="entry name" value="LIPOPROTEIN"/>
    <property type="match status" value="1"/>
</dbReference>
<name>A0ABS6RW28_9BACT</name>
<reference evidence="2 3" key="1">
    <citation type="journal article" date="2020" name="J Geophys Res Biogeosci">
        <title>Magnetotaxis as an Adaptation to Enable Bacterial Shuttling of Microbial Sulfur and Sulfur Cycling Across Aquatic Oxic#Anoxic Interfaces.</title>
        <authorList>
            <person name="Li J."/>
            <person name="Liu P."/>
            <person name="Wang J."/>
            <person name="Roberts A.P."/>
            <person name="Pan Y."/>
        </authorList>
    </citation>
    <scope>NUCLEOTIDE SEQUENCE [LARGE SCALE GENOMIC DNA]</scope>
    <source>
        <strain evidence="2 3">MYR-1_YQ</strain>
    </source>
</reference>
<dbReference type="Proteomes" id="UP001196980">
    <property type="component" value="Unassembled WGS sequence"/>
</dbReference>
<accession>A0ABS6RW28</accession>
<keyword evidence="3" id="KW-1185">Reference proteome</keyword>
<dbReference type="InterPro" id="IPR000157">
    <property type="entry name" value="TIR_dom"/>
</dbReference>
<dbReference type="InterPro" id="IPR011460">
    <property type="entry name" value="Lcl_C"/>
</dbReference>
<dbReference type="Pfam" id="PF07603">
    <property type="entry name" value="Lcl_C"/>
    <property type="match status" value="1"/>
</dbReference>
<evidence type="ECO:0000313" key="2">
    <source>
        <dbReference type="EMBL" id="MBV6339993.1"/>
    </source>
</evidence>
<comment type="caution">
    <text evidence="2">The sequence shown here is derived from an EMBL/GenBank/DDBJ whole genome shotgun (WGS) entry which is preliminary data.</text>
</comment>
<dbReference type="Pfam" id="PF13676">
    <property type="entry name" value="TIR_2"/>
    <property type="match status" value="1"/>
</dbReference>
<dbReference type="RefSeq" id="WP_218250612.1">
    <property type="nucleotide sequence ID" value="NZ_JABXWD010000001.1"/>
</dbReference>